<reference evidence="2 3" key="1">
    <citation type="submission" date="2016-04" db="EMBL/GenBank/DDBJ databases">
        <title>Evolutionary innovation and constraint leading to complex multicellularity in the Ascomycota.</title>
        <authorList>
            <person name="Cisse O."/>
            <person name="Nguyen A."/>
            <person name="Hewitt D.A."/>
            <person name="Jedd G."/>
            <person name="Stajich J.E."/>
        </authorList>
    </citation>
    <scope>NUCLEOTIDE SEQUENCE [LARGE SCALE GENOMIC DNA]</scope>
    <source>
        <strain evidence="2 3">DAH-3</strain>
    </source>
</reference>
<feature type="compositionally biased region" description="Polar residues" evidence="1">
    <location>
        <begin position="1"/>
        <end position="16"/>
    </location>
</feature>
<feature type="region of interest" description="Disordered" evidence="1">
    <location>
        <begin position="516"/>
        <end position="535"/>
    </location>
</feature>
<dbReference type="STRING" id="1198029.A0A1U7LVI0"/>
<dbReference type="EMBL" id="LXFE01000157">
    <property type="protein sequence ID" value="OLL26628.1"/>
    <property type="molecule type" value="Genomic_DNA"/>
</dbReference>
<feature type="compositionally biased region" description="Basic and acidic residues" evidence="1">
    <location>
        <begin position="518"/>
        <end position="535"/>
    </location>
</feature>
<feature type="region of interest" description="Disordered" evidence="1">
    <location>
        <begin position="1"/>
        <end position="41"/>
    </location>
</feature>
<gene>
    <name evidence="2" type="ORF">NEOLI_000080</name>
</gene>
<keyword evidence="3" id="KW-1185">Reference proteome</keyword>
<dbReference type="Proteomes" id="UP000186594">
    <property type="component" value="Unassembled WGS sequence"/>
</dbReference>
<sequence>MAENESFAQHSESFAQYSDPLADHSEPLADRSEPLADHFDPLADHSESLATQAKKEAERKHIDSTINTAASVLAKATTTAEDKLVAEITDILQAAERKESRVCNDYLHQLQELCNTTISSIEKKILVLAAMDTNLDHRLQQLDSLSLDAIASIKDKTIQISEYSNNIFPHLHQRISNDIHAVTKQLDEIRINLQEEIGREWPYLDYDWAKYHALRTDLHSRQKEFVEFLELQTKPAHSNLEEIPINVQDQIDEISSLAFKKIEMVQFVGAKKIRTKDTKNDFPQNYMSFTESVYENIKAAPGVAVSKASQAIYGVQETFGPEEIYEKYIGSAADFIQSAANAAGQAGQAAYQEGIEYIKENVVPAAAETGQNSGQGGQAAFEKAEFAKENVLPLVSEYAQDASKQIKSQANAATEAVQSKGEQIREKISSAALGPIAESRSSAATEPGFVEHAISGFDQKVDETTHFAQHIVQDLKDKTDQVYEKASDFIDKAPAADILPKNVDDKVLKAKVFIPSSDPERNSKSPRAQKFDGEL</sequence>
<feature type="compositionally biased region" description="Basic and acidic residues" evidence="1">
    <location>
        <begin position="21"/>
        <end position="41"/>
    </location>
</feature>
<accession>A0A1U7LVI0</accession>
<organism evidence="2 3">
    <name type="scientific">Neolecta irregularis (strain DAH-3)</name>
    <dbReference type="NCBI Taxonomy" id="1198029"/>
    <lineage>
        <taxon>Eukaryota</taxon>
        <taxon>Fungi</taxon>
        <taxon>Dikarya</taxon>
        <taxon>Ascomycota</taxon>
        <taxon>Taphrinomycotina</taxon>
        <taxon>Neolectales</taxon>
        <taxon>Neolectaceae</taxon>
        <taxon>Neolecta</taxon>
    </lineage>
</organism>
<evidence type="ECO:0000313" key="2">
    <source>
        <dbReference type="EMBL" id="OLL26628.1"/>
    </source>
</evidence>
<proteinExistence type="predicted"/>
<name>A0A1U7LVI0_NEOID</name>
<protein>
    <submittedName>
        <fullName evidence="2">Uncharacterized protein</fullName>
    </submittedName>
</protein>
<evidence type="ECO:0000313" key="3">
    <source>
        <dbReference type="Proteomes" id="UP000186594"/>
    </source>
</evidence>
<comment type="caution">
    <text evidence="2">The sequence shown here is derived from an EMBL/GenBank/DDBJ whole genome shotgun (WGS) entry which is preliminary data.</text>
</comment>
<dbReference type="OrthoDB" id="3260408at2759"/>
<dbReference type="AlphaFoldDB" id="A0A1U7LVI0"/>
<evidence type="ECO:0000256" key="1">
    <source>
        <dbReference type="SAM" id="MobiDB-lite"/>
    </source>
</evidence>